<sequence length="315" mass="34653">MTSIRFSHFRFSRGLFQSTLLTCLISTPLLGGDDPAPILPDASIPDWVPSVRLGYLHQFDTDLDDGGSFSVDRINLRLGINRVFDRERSIGLSLGYGLDAYDFSDLHPEPWSDIHRFSLSVPIRWAIDDQWKLFAIPTVRSSAESGAGFSDSITGGFFGGFSYAFGDHLRLGPGIGVLSQLEDSTSVFPILIINWKITDSLQLETGRGFGASRGPGLNLVWQASADWKITLGSRYEKLRFRLDDDTSNPDGIGEHRGIPVYLGASYATSRFSELSVYAGAQFSGEMTLENASGKRLSRSDHDTAAFAGIAWKYGF</sequence>
<reference evidence="1 2" key="1">
    <citation type="submission" date="2020-07" db="EMBL/GenBank/DDBJ databases">
        <title>Roseicoccus Jingziensis gen. nov., sp. nov., isolated from coastal seawater.</title>
        <authorList>
            <person name="Feng X."/>
        </authorList>
    </citation>
    <scope>NUCLEOTIDE SEQUENCE [LARGE SCALE GENOMIC DNA]</scope>
    <source>
        <strain evidence="1 2">N1E253</strain>
    </source>
</reference>
<dbReference type="SUPFAM" id="SSF103515">
    <property type="entry name" value="Autotransporter"/>
    <property type="match status" value="1"/>
</dbReference>
<dbReference type="InterPro" id="IPR036709">
    <property type="entry name" value="Autotransporte_beta_dom_sf"/>
</dbReference>
<dbReference type="AlphaFoldDB" id="A0A851GLU3"/>
<comment type="caution">
    <text evidence="1">The sequence shown here is derived from an EMBL/GenBank/DDBJ whole genome shotgun (WGS) entry which is preliminary data.</text>
</comment>
<evidence type="ECO:0000313" key="1">
    <source>
        <dbReference type="EMBL" id="NWK55104.1"/>
    </source>
</evidence>
<dbReference type="Proteomes" id="UP000557872">
    <property type="component" value="Unassembled WGS sequence"/>
</dbReference>
<proteinExistence type="predicted"/>
<name>A0A851GLU3_9BACT</name>
<keyword evidence="2" id="KW-1185">Reference proteome</keyword>
<accession>A0A851GLU3</accession>
<dbReference type="RefSeq" id="WP_178931643.1">
    <property type="nucleotide sequence ID" value="NZ_JACBAZ010000002.1"/>
</dbReference>
<dbReference type="EMBL" id="JACBAZ010000002">
    <property type="protein sequence ID" value="NWK55104.1"/>
    <property type="molecule type" value="Genomic_DNA"/>
</dbReference>
<gene>
    <name evidence="1" type="ORF">HW115_05750</name>
</gene>
<evidence type="ECO:0000313" key="2">
    <source>
        <dbReference type="Proteomes" id="UP000557872"/>
    </source>
</evidence>
<protein>
    <submittedName>
        <fullName evidence="1">Uncharacterized protein</fullName>
    </submittedName>
</protein>
<organism evidence="1 2">
    <name type="scientific">Oceaniferula marina</name>
    <dbReference type="NCBI Taxonomy" id="2748318"/>
    <lineage>
        <taxon>Bacteria</taxon>
        <taxon>Pseudomonadati</taxon>
        <taxon>Verrucomicrobiota</taxon>
        <taxon>Verrucomicrobiia</taxon>
        <taxon>Verrucomicrobiales</taxon>
        <taxon>Verrucomicrobiaceae</taxon>
        <taxon>Oceaniferula</taxon>
    </lineage>
</organism>